<gene>
    <name evidence="11" type="primary">yoaH</name>
    <name evidence="11" type="ORF">KOR34_10840</name>
</gene>
<dbReference type="CDD" id="cd06225">
    <property type="entry name" value="HAMP"/>
    <property type="match status" value="1"/>
</dbReference>
<dbReference type="PROSITE" id="PS50885">
    <property type="entry name" value="HAMP"/>
    <property type="match status" value="1"/>
</dbReference>
<dbReference type="RefSeq" id="WP_197531169.1">
    <property type="nucleotide sequence ID" value="NZ_SIHJ01000001.1"/>
</dbReference>
<organism evidence="11 12">
    <name type="scientific">Posidoniimonas corsicana</name>
    <dbReference type="NCBI Taxonomy" id="1938618"/>
    <lineage>
        <taxon>Bacteria</taxon>
        <taxon>Pseudomonadati</taxon>
        <taxon>Planctomycetota</taxon>
        <taxon>Planctomycetia</taxon>
        <taxon>Pirellulales</taxon>
        <taxon>Lacipirellulaceae</taxon>
        <taxon>Posidoniimonas</taxon>
    </lineage>
</organism>
<keyword evidence="12" id="KW-1185">Reference proteome</keyword>
<comment type="similarity">
    <text evidence="4">Belongs to the methyl-accepting chemotaxis (MCP) protein family.</text>
</comment>
<keyword evidence="2" id="KW-0997">Cell inner membrane</keyword>
<dbReference type="SUPFAM" id="SSF58104">
    <property type="entry name" value="Methyl-accepting chemotaxis protein (MCP) signaling domain"/>
    <property type="match status" value="1"/>
</dbReference>
<evidence type="ECO:0000256" key="5">
    <source>
        <dbReference type="PROSITE-ProRule" id="PRU00284"/>
    </source>
</evidence>
<keyword evidence="2" id="KW-1003">Cell membrane</keyword>
<keyword evidence="6" id="KW-0175">Coiled coil</keyword>
<dbReference type="PANTHER" id="PTHR32089:SF112">
    <property type="entry name" value="LYSOZYME-LIKE PROTEIN-RELATED"/>
    <property type="match status" value="1"/>
</dbReference>
<dbReference type="PANTHER" id="PTHR32089">
    <property type="entry name" value="METHYL-ACCEPTING CHEMOTAXIS PROTEIN MCPB"/>
    <property type="match status" value="1"/>
</dbReference>
<evidence type="ECO:0000256" key="7">
    <source>
        <dbReference type="SAM" id="Phobius"/>
    </source>
</evidence>
<evidence type="ECO:0000256" key="2">
    <source>
        <dbReference type="ARBA" id="ARBA00022519"/>
    </source>
</evidence>
<dbReference type="InterPro" id="IPR003660">
    <property type="entry name" value="HAMP_dom"/>
</dbReference>
<evidence type="ECO:0000259" key="8">
    <source>
        <dbReference type="PROSITE" id="PS50111"/>
    </source>
</evidence>
<protein>
    <submittedName>
        <fullName evidence="11">Putative methyl-accepting chemotaxis protein YoaH</fullName>
    </submittedName>
</protein>
<feature type="domain" description="T-SNARE coiled-coil homology" evidence="9">
    <location>
        <begin position="505"/>
        <end position="567"/>
    </location>
</feature>
<dbReference type="InterPro" id="IPR000727">
    <property type="entry name" value="T_SNARE_dom"/>
</dbReference>
<evidence type="ECO:0000256" key="1">
    <source>
        <dbReference type="ARBA" id="ARBA00004429"/>
    </source>
</evidence>
<sequence length="618" mass="66143">MNTKQKIAVLVAVSCLSLLLLIGIGWRSLSQQVTHLNDIVDQHFLVLLDEEISPLIQDEILPVINEDFVETMAMQQSIAMLIDADRDAYQSLLAEVEIRQLAGREDFDQEKYTELVAAHEENLSQIHTRVTKASDGVFSDASKESLAVSLAKFNDWKIATQELVQLASAGADADVEQIESLSQQAMEAFDAFRGPLDVAKETLQLDIADAVTAIKAKKDRINESEQRAAESREAVVATAGQTRLSASQAVTGFLAVGGAAIAITATLGVLISWSLIKPLMATIAMLDGIAQAGGDLTQRMATNRKDEFGTLAKAFNRFIEKIQATVTHVAENSKVLVASAAELNEAAARLAEGAADTSLRSSTVAASSEETSVSMAQILQTTQTMNNNFKAVSEAVDEMTQNISGIAGNTEQSSSIASDASVVANASHDKMMVLRQSATEIGRVTEVIQEIAEQTNLLALNATIEASRAGAAGRGFAVVAAEVKELAKQTAEATDDIRRRVAGIQKSSDEAVDSITQVNEVVSNVQTISTSIAAAVEDQRNVANKICQQFQSVTEGVQTVTHCLDESSVASVEATQNIIKVDEVAKRTAQDAAQAGDVGNRMTELANRLEETLSQFRY</sequence>
<dbReference type="Pfam" id="PF00672">
    <property type="entry name" value="HAMP"/>
    <property type="match status" value="1"/>
</dbReference>
<keyword evidence="7" id="KW-0472">Membrane</keyword>
<feature type="domain" description="Methyl-accepting transducer" evidence="8">
    <location>
        <begin position="339"/>
        <end position="582"/>
    </location>
</feature>
<dbReference type="EMBL" id="SIHJ01000001">
    <property type="protein sequence ID" value="TWT36183.1"/>
    <property type="molecule type" value="Genomic_DNA"/>
</dbReference>
<dbReference type="Pfam" id="PF00015">
    <property type="entry name" value="MCPsignal"/>
    <property type="match status" value="1"/>
</dbReference>
<evidence type="ECO:0000259" key="10">
    <source>
        <dbReference type="PROSITE" id="PS50885"/>
    </source>
</evidence>
<dbReference type="SMART" id="SM00283">
    <property type="entry name" value="MA"/>
    <property type="match status" value="1"/>
</dbReference>
<evidence type="ECO:0000256" key="6">
    <source>
        <dbReference type="SAM" id="Coils"/>
    </source>
</evidence>
<keyword evidence="7" id="KW-1133">Transmembrane helix</keyword>
<keyword evidence="7" id="KW-0812">Transmembrane</keyword>
<evidence type="ECO:0000313" key="12">
    <source>
        <dbReference type="Proteomes" id="UP000316714"/>
    </source>
</evidence>
<name>A0A5C5VDV8_9BACT</name>
<dbReference type="Gene3D" id="1.10.8.500">
    <property type="entry name" value="HAMP domain in histidine kinase"/>
    <property type="match status" value="1"/>
</dbReference>
<dbReference type="GO" id="GO:0005886">
    <property type="term" value="C:plasma membrane"/>
    <property type="evidence" value="ECO:0007669"/>
    <property type="project" value="UniProtKB-SubCell"/>
</dbReference>
<keyword evidence="3 5" id="KW-0807">Transducer</keyword>
<comment type="caution">
    <text evidence="11">The sequence shown here is derived from an EMBL/GenBank/DDBJ whole genome shotgun (WGS) entry which is preliminary data.</text>
</comment>
<dbReference type="AlphaFoldDB" id="A0A5C5VDV8"/>
<evidence type="ECO:0000313" key="11">
    <source>
        <dbReference type="EMBL" id="TWT36183.1"/>
    </source>
</evidence>
<dbReference type="Gene3D" id="1.10.287.950">
    <property type="entry name" value="Methyl-accepting chemotaxis protein"/>
    <property type="match status" value="1"/>
</dbReference>
<feature type="domain" description="HAMP" evidence="10">
    <location>
        <begin position="273"/>
        <end position="327"/>
    </location>
</feature>
<accession>A0A5C5VDV8</accession>
<dbReference type="Proteomes" id="UP000316714">
    <property type="component" value="Unassembled WGS sequence"/>
</dbReference>
<comment type="subcellular location">
    <subcellularLocation>
        <location evidence="1">Cell inner membrane</location>
        <topology evidence="1">Multi-pass membrane protein</topology>
    </subcellularLocation>
</comment>
<reference evidence="11 12" key="1">
    <citation type="submission" date="2019-02" db="EMBL/GenBank/DDBJ databases">
        <title>Deep-cultivation of Planctomycetes and their phenomic and genomic characterization uncovers novel biology.</title>
        <authorList>
            <person name="Wiegand S."/>
            <person name="Jogler M."/>
            <person name="Boedeker C."/>
            <person name="Pinto D."/>
            <person name="Vollmers J."/>
            <person name="Rivas-Marin E."/>
            <person name="Kohn T."/>
            <person name="Peeters S.H."/>
            <person name="Heuer A."/>
            <person name="Rast P."/>
            <person name="Oberbeckmann S."/>
            <person name="Bunk B."/>
            <person name="Jeske O."/>
            <person name="Meyerdierks A."/>
            <person name="Storesund J.E."/>
            <person name="Kallscheuer N."/>
            <person name="Luecker S."/>
            <person name="Lage O.M."/>
            <person name="Pohl T."/>
            <person name="Merkel B.J."/>
            <person name="Hornburger P."/>
            <person name="Mueller R.-W."/>
            <person name="Bruemmer F."/>
            <person name="Labrenz M."/>
            <person name="Spormann A.M."/>
            <person name="Op Den Camp H."/>
            <person name="Overmann J."/>
            <person name="Amann R."/>
            <person name="Jetten M.S.M."/>
            <person name="Mascher T."/>
            <person name="Medema M.H."/>
            <person name="Devos D.P."/>
            <person name="Kaster A.-K."/>
            <person name="Ovreas L."/>
            <person name="Rohde M."/>
            <person name="Galperin M.Y."/>
            <person name="Jogler C."/>
        </authorList>
    </citation>
    <scope>NUCLEOTIDE SEQUENCE [LARGE SCALE GENOMIC DNA]</scope>
    <source>
        <strain evidence="11 12">KOR34</strain>
    </source>
</reference>
<dbReference type="InterPro" id="IPR004089">
    <property type="entry name" value="MCPsignal_dom"/>
</dbReference>
<dbReference type="GO" id="GO:0007165">
    <property type="term" value="P:signal transduction"/>
    <property type="evidence" value="ECO:0007669"/>
    <property type="project" value="UniProtKB-KW"/>
</dbReference>
<evidence type="ECO:0000256" key="4">
    <source>
        <dbReference type="ARBA" id="ARBA00029447"/>
    </source>
</evidence>
<feature type="coiled-coil region" evidence="6">
    <location>
        <begin position="207"/>
        <end position="234"/>
    </location>
</feature>
<evidence type="ECO:0000256" key="3">
    <source>
        <dbReference type="ARBA" id="ARBA00023224"/>
    </source>
</evidence>
<feature type="transmembrane region" description="Helical" evidence="7">
    <location>
        <begin position="253"/>
        <end position="276"/>
    </location>
</feature>
<dbReference type="PROSITE" id="PS50192">
    <property type="entry name" value="T_SNARE"/>
    <property type="match status" value="1"/>
</dbReference>
<dbReference type="SMART" id="SM00304">
    <property type="entry name" value="HAMP"/>
    <property type="match status" value="1"/>
</dbReference>
<proteinExistence type="inferred from homology"/>
<evidence type="ECO:0000259" key="9">
    <source>
        <dbReference type="PROSITE" id="PS50192"/>
    </source>
</evidence>
<dbReference type="PROSITE" id="PS50111">
    <property type="entry name" value="CHEMOTAXIS_TRANSDUC_2"/>
    <property type="match status" value="1"/>
</dbReference>